<dbReference type="Gene3D" id="3.30.1950.10">
    <property type="entry name" value="wza like domain"/>
    <property type="match status" value="1"/>
</dbReference>
<comment type="subcellular location">
    <subcellularLocation>
        <location evidence="1">Cell outer membrane</location>
        <topology evidence="1">Multi-pass membrane protein</topology>
    </subcellularLocation>
</comment>
<evidence type="ECO:0000256" key="15">
    <source>
        <dbReference type="SAM" id="SignalP"/>
    </source>
</evidence>
<keyword evidence="12" id="KW-0564">Palmitate</keyword>
<keyword evidence="3" id="KW-0813">Transport</keyword>
<dbReference type="InterPro" id="IPR003715">
    <property type="entry name" value="Poly_export_N"/>
</dbReference>
<feature type="chain" id="PRO_5041423287" evidence="15">
    <location>
        <begin position="23"/>
        <end position="374"/>
    </location>
</feature>
<dbReference type="GO" id="GO:0015288">
    <property type="term" value="F:porin activity"/>
    <property type="evidence" value="ECO:0007669"/>
    <property type="project" value="UniProtKB-KW"/>
</dbReference>
<feature type="domain" description="SLBB" evidence="18">
    <location>
        <begin position="254"/>
        <end position="342"/>
    </location>
</feature>
<dbReference type="NCBIfam" id="NF011658">
    <property type="entry name" value="PRK15078.1"/>
    <property type="match status" value="1"/>
</dbReference>
<dbReference type="GO" id="GO:0046930">
    <property type="term" value="C:pore complex"/>
    <property type="evidence" value="ECO:0007669"/>
    <property type="project" value="UniProtKB-KW"/>
</dbReference>
<keyword evidence="8" id="KW-0625">Polysaccharide transport</keyword>
<evidence type="ECO:0000256" key="9">
    <source>
        <dbReference type="ARBA" id="ARBA00023065"/>
    </source>
</evidence>
<name>A0AA41ZEQ9_9GAMM</name>
<dbReference type="PANTHER" id="PTHR33619:SF3">
    <property type="entry name" value="POLYSACCHARIDE EXPORT PROTEIN GFCE-RELATED"/>
    <property type="match status" value="1"/>
</dbReference>
<feature type="signal peptide" evidence="15">
    <location>
        <begin position="1"/>
        <end position="22"/>
    </location>
</feature>
<keyword evidence="10" id="KW-0626">Porin</keyword>
<keyword evidence="4" id="KW-1134">Transmembrane beta strand</keyword>
<gene>
    <name evidence="19" type="ORF">OQ287_02835</name>
</gene>
<evidence type="ECO:0000259" key="18">
    <source>
        <dbReference type="Pfam" id="PF22461"/>
    </source>
</evidence>
<accession>A0AA41ZEQ9</accession>
<dbReference type="Proteomes" id="UP001165678">
    <property type="component" value="Unassembled WGS sequence"/>
</dbReference>
<dbReference type="Pfam" id="PF02563">
    <property type="entry name" value="Poly_export"/>
    <property type="match status" value="1"/>
</dbReference>
<dbReference type="EMBL" id="JAPIVE010000001">
    <property type="protein sequence ID" value="MCX2523165.1"/>
    <property type="molecule type" value="Genomic_DNA"/>
</dbReference>
<dbReference type="InterPro" id="IPR040716">
    <property type="entry name" value="Wza_C"/>
</dbReference>
<dbReference type="InterPro" id="IPR054765">
    <property type="entry name" value="SLBB_dom"/>
</dbReference>
<keyword evidence="20" id="KW-1185">Reference proteome</keyword>
<keyword evidence="11" id="KW-0472">Membrane</keyword>
<keyword evidence="14" id="KW-0449">Lipoprotein</keyword>
<dbReference type="Pfam" id="PF22461">
    <property type="entry name" value="SLBB_2"/>
    <property type="match status" value="2"/>
</dbReference>
<keyword evidence="7 15" id="KW-0732">Signal</keyword>
<feature type="domain" description="Outer-membrane lipoprotein Wza C-terminal" evidence="17">
    <location>
        <begin position="345"/>
        <end position="374"/>
    </location>
</feature>
<evidence type="ECO:0000313" key="19">
    <source>
        <dbReference type="EMBL" id="MCX2523165.1"/>
    </source>
</evidence>
<evidence type="ECO:0000256" key="10">
    <source>
        <dbReference type="ARBA" id="ARBA00023114"/>
    </source>
</evidence>
<evidence type="ECO:0000259" key="16">
    <source>
        <dbReference type="Pfam" id="PF02563"/>
    </source>
</evidence>
<evidence type="ECO:0000256" key="8">
    <source>
        <dbReference type="ARBA" id="ARBA00023047"/>
    </source>
</evidence>
<evidence type="ECO:0000256" key="13">
    <source>
        <dbReference type="ARBA" id="ARBA00023237"/>
    </source>
</evidence>
<dbReference type="PROSITE" id="PS51257">
    <property type="entry name" value="PROKAR_LIPOPROTEIN"/>
    <property type="match status" value="1"/>
</dbReference>
<keyword evidence="6" id="KW-0812">Transmembrane</keyword>
<evidence type="ECO:0000256" key="5">
    <source>
        <dbReference type="ARBA" id="ARBA00022597"/>
    </source>
</evidence>
<evidence type="ECO:0000256" key="14">
    <source>
        <dbReference type="ARBA" id="ARBA00023288"/>
    </source>
</evidence>
<reference evidence="19" key="1">
    <citation type="submission" date="2022-11" db="EMBL/GenBank/DDBJ databases">
        <title>Larsenimonas rhizosphaerae sp. nov., isolated from a tidal mudflat.</title>
        <authorList>
            <person name="Lee S.D."/>
            <person name="Kim I.S."/>
        </authorList>
    </citation>
    <scope>NUCLEOTIDE SEQUENCE</scope>
    <source>
        <strain evidence="19">GH2-1</strain>
    </source>
</reference>
<keyword evidence="9" id="KW-0406">Ion transport</keyword>
<dbReference type="AlphaFoldDB" id="A0AA41ZEQ9"/>
<evidence type="ECO:0000256" key="6">
    <source>
        <dbReference type="ARBA" id="ARBA00022692"/>
    </source>
</evidence>
<dbReference type="Gene3D" id="3.10.560.10">
    <property type="entry name" value="Outer membrane lipoprotein wza domain like"/>
    <property type="match status" value="2"/>
</dbReference>
<evidence type="ECO:0000256" key="2">
    <source>
        <dbReference type="ARBA" id="ARBA00009450"/>
    </source>
</evidence>
<evidence type="ECO:0000256" key="3">
    <source>
        <dbReference type="ARBA" id="ARBA00022448"/>
    </source>
</evidence>
<proteinExistence type="inferred from homology"/>
<feature type="domain" description="SLBB" evidence="18">
    <location>
        <begin position="170"/>
        <end position="248"/>
    </location>
</feature>
<evidence type="ECO:0000256" key="4">
    <source>
        <dbReference type="ARBA" id="ARBA00022452"/>
    </source>
</evidence>
<comment type="caution">
    <text evidence="19">The sequence shown here is derived from an EMBL/GenBank/DDBJ whole genome shotgun (WGS) entry which is preliminary data.</text>
</comment>
<dbReference type="RefSeq" id="WP_250936498.1">
    <property type="nucleotide sequence ID" value="NZ_JAMLJK010000001.1"/>
</dbReference>
<evidence type="ECO:0000256" key="1">
    <source>
        <dbReference type="ARBA" id="ARBA00004571"/>
    </source>
</evidence>
<organism evidence="19 20">
    <name type="scientific">Larsenimonas rhizosphaerae</name>
    <dbReference type="NCBI Taxonomy" id="2944682"/>
    <lineage>
        <taxon>Bacteria</taxon>
        <taxon>Pseudomonadati</taxon>
        <taxon>Pseudomonadota</taxon>
        <taxon>Gammaproteobacteria</taxon>
        <taxon>Oceanospirillales</taxon>
        <taxon>Halomonadaceae</taxon>
        <taxon>Larsenimonas</taxon>
    </lineage>
</organism>
<comment type="similarity">
    <text evidence="2">Belongs to the BexD/CtrA/VexA family.</text>
</comment>
<evidence type="ECO:0000256" key="7">
    <source>
        <dbReference type="ARBA" id="ARBA00022729"/>
    </source>
</evidence>
<dbReference type="GO" id="GO:0006811">
    <property type="term" value="P:monoatomic ion transport"/>
    <property type="evidence" value="ECO:0007669"/>
    <property type="project" value="UniProtKB-KW"/>
</dbReference>
<evidence type="ECO:0000256" key="12">
    <source>
        <dbReference type="ARBA" id="ARBA00023139"/>
    </source>
</evidence>
<protein>
    <submittedName>
        <fullName evidence="19">Polysaccharide export protein</fullName>
    </submittedName>
</protein>
<dbReference type="PANTHER" id="PTHR33619">
    <property type="entry name" value="POLYSACCHARIDE EXPORT PROTEIN GFCE-RELATED"/>
    <property type="match status" value="1"/>
</dbReference>
<dbReference type="InterPro" id="IPR049712">
    <property type="entry name" value="Poly_export"/>
</dbReference>
<sequence length="374" mass="40694">MKKIYGCAVLSSALLLGGCVMAPGGDIDYSADQGPSMDEHVEVKGITFDLIRQQEAERKKVESQQTDNKTVSLDFANKLSSYEYEIGRGDILNIIVYDHPELTIPAGAERSSSDSGYVVQRDGTIFYPYVGRIRVEGKSVTQVRSIISSALQDYVADPQVNVNIASYRAKKAYVTGRVQNPGPQPITNIPLTLVDAVTQAGGVTNEADWHHIVLTRHGKRQVISLYDLLEDGYQGINGLIQDGDIIHVPDVGSQKVYVMGEVNRPQALPMGGYNLSLTDAIAQSGGIDELQAQPSGIFVIRRNADSDTSGKEATVYQLDISNSAAFVLGTEFELQPKDIVYVTAAPLARWNKVISLLLPSTNITRQGTSINNDF</sequence>
<dbReference type="GO" id="GO:0009279">
    <property type="term" value="C:cell outer membrane"/>
    <property type="evidence" value="ECO:0007669"/>
    <property type="project" value="UniProtKB-SubCell"/>
</dbReference>
<keyword evidence="13" id="KW-0998">Cell outer membrane</keyword>
<feature type="domain" description="Polysaccharide export protein N-terminal" evidence="16">
    <location>
        <begin position="81"/>
        <end position="164"/>
    </location>
</feature>
<evidence type="ECO:0000313" key="20">
    <source>
        <dbReference type="Proteomes" id="UP001165678"/>
    </source>
</evidence>
<evidence type="ECO:0000259" key="17">
    <source>
        <dbReference type="Pfam" id="PF18412"/>
    </source>
</evidence>
<keyword evidence="5" id="KW-0762">Sugar transport</keyword>
<dbReference type="Pfam" id="PF18412">
    <property type="entry name" value="Wza_C"/>
    <property type="match status" value="1"/>
</dbReference>
<evidence type="ECO:0000256" key="11">
    <source>
        <dbReference type="ARBA" id="ARBA00023136"/>
    </source>
</evidence>
<dbReference type="GO" id="GO:0015159">
    <property type="term" value="F:polysaccharide transmembrane transporter activity"/>
    <property type="evidence" value="ECO:0007669"/>
    <property type="project" value="InterPro"/>
</dbReference>